<dbReference type="OrthoDB" id="62952at2759"/>
<sequence>MQAGTELNQRPKLHFFDLAIEIRLKIYNELLIASDSGSLEIKSSETSPSHLILSKKYRLCPAILRINKQIHLEASPILYSSNKFVLCRLQYFYVPGYKIITEFLAQIGERNALFLRYLDIYFPLFPNSIFGPSHPWPTGRDIEVLEFVIEKFKNLVTFKISPWDNLRFGGGSIRLAVDSSRHSGSLDSFESIGMGLNVFDERFKAMPALKETMVDFHVSNAWPDDLVDRFLRKKIHGSRWMCQVTREYSLTESDKVGCYFGLFA</sequence>
<evidence type="ECO:0000313" key="2">
    <source>
        <dbReference type="Proteomes" id="UP000001798"/>
    </source>
</evidence>
<reference evidence="1 2" key="2">
    <citation type="journal article" date="2012" name="Eukaryot. Cell">
        <title>Genome update of Botrytis cinerea strains B05.10 and T4.</title>
        <authorList>
            <person name="Staats M."/>
            <person name="van Kan J.A."/>
        </authorList>
    </citation>
    <scope>NUCLEOTIDE SEQUENCE [LARGE SCALE GENOMIC DNA]</scope>
    <source>
        <strain evidence="1 2">B05.10</strain>
    </source>
</reference>
<reference evidence="1 2" key="3">
    <citation type="journal article" date="2017" name="Mol. Plant Pathol.">
        <title>A gapless genome sequence of the fungus Botrytis cinerea.</title>
        <authorList>
            <person name="Van Kan J.A."/>
            <person name="Stassen J.H."/>
            <person name="Mosbach A."/>
            <person name="Van Der Lee T.A."/>
            <person name="Faino L."/>
            <person name="Farmer A.D."/>
            <person name="Papasotiriou D.G."/>
            <person name="Zhou S."/>
            <person name="Seidl M.F."/>
            <person name="Cottam E."/>
            <person name="Edel D."/>
            <person name="Hahn M."/>
            <person name="Schwartz D.C."/>
            <person name="Dietrich R.A."/>
            <person name="Widdison S."/>
            <person name="Scalliet G."/>
        </authorList>
    </citation>
    <scope>NUCLEOTIDE SEQUENCE [LARGE SCALE GENOMIC DNA]</scope>
    <source>
        <strain evidence="1 2">B05.10</strain>
    </source>
</reference>
<dbReference type="RefSeq" id="XP_001556590.1">
    <property type="nucleotide sequence ID" value="XM_001556540.2"/>
</dbReference>
<organism evidence="1 2">
    <name type="scientific">Botryotinia fuckeliana (strain B05.10)</name>
    <name type="common">Noble rot fungus</name>
    <name type="synonym">Botrytis cinerea</name>
    <dbReference type="NCBI Taxonomy" id="332648"/>
    <lineage>
        <taxon>Eukaryota</taxon>
        <taxon>Fungi</taxon>
        <taxon>Dikarya</taxon>
        <taxon>Ascomycota</taxon>
        <taxon>Pezizomycotina</taxon>
        <taxon>Leotiomycetes</taxon>
        <taxon>Helotiales</taxon>
        <taxon>Sclerotiniaceae</taxon>
        <taxon>Botrytis</taxon>
    </lineage>
</organism>
<dbReference type="VEuPathDB" id="FungiDB:Bcin11g01300"/>
<dbReference type="GeneID" id="5437237"/>
<dbReference type="Proteomes" id="UP000001798">
    <property type="component" value="Chromosome 11"/>
</dbReference>
<dbReference type="InterPro" id="IPR038883">
    <property type="entry name" value="AN11006-like"/>
</dbReference>
<gene>
    <name evidence="1" type="ORF">BCIN_11g01300</name>
</gene>
<evidence type="ECO:0000313" key="1">
    <source>
        <dbReference type="EMBL" id="ATZ54797.1"/>
    </source>
</evidence>
<accession>A0A384JX12</accession>
<proteinExistence type="predicted"/>
<dbReference type="PANTHER" id="PTHR42085:SF2">
    <property type="entry name" value="F-BOX DOMAIN-CONTAINING PROTEIN"/>
    <property type="match status" value="1"/>
</dbReference>
<dbReference type="AlphaFoldDB" id="A0A384JX12"/>
<reference evidence="1 2" key="1">
    <citation type="journal article" date="2011" name="PLoS Genet.">
        <title>Genomic analysis of the necrotrophic fungal pathogens Sclerotinia sclerotiorum and Botrytis cinerea.</title>
        <authorList>
            <person name="Amselem J."/>
            <person name="Cuomo C.A."/>
            <person name="van Kan J.A."/>
            <person name="Viaud M."/>
            <person name="Benito E.P."/>
            <person name="Couloux A."/>
            <person name="Coutinho P.M."/>
            <person name="de Vries R.P."/>
            <person name="Dyer P.S."/>
            <person name="Fillinger S."/>
            <person name="Fournier E."/>
            <person name="Gout L."/>
            <person name="Hahn M."/>
            <person name="Kohn L."/>
            <person name="Lapalu N."/>
            <person name="Plummer K.M."/>
            <person name="Pradier J.M."/>
            <person name="Quevillon E."/>
            <person name="Sharon A."/>
            <person name="Simon A."/>
            <person name="ten Have A."/>
            <person name="Tudzynski B."/>
            <person name="Tudzynski P."/>
            <person name="Wincker P."/>
            <person name="Andrew M."/>
            <person name="Anthouard V."/>
            <person name="Beever R.E."/>
            <person name="Beffa R."/>
            <person name="Benoit I."/>
            <person name="Bouzid O."/>
            <person name="Brault B."/>
            <person name="Chen Z."/>
            <person name="Choquer M."/>
            <person name="Collemare J."/>
            <person name="Cotton P."/>
            <person name="Danchin E.G."/>
            <person name="Da Silva C."/>
            <person name="Gautier A."/>
            <person name="Giraud C."/>
            <person name="Giraud T."/>
            <person name="Gonzalez C."/>
            <person name="Grossetete S."/>
            <person name="Guldener U."/>
            <person name="Henrissat B."/>
            <person name="Howlett B.J."/>
            <person name="Kodira C."/>
            <person name="Kretschmer M."/>
            <person name="Lappartient A."/>
            <person name="Leroch M."/>
            <person name="Levis C."/>
            <person name="Mauceli E."/>
            <person name="Neuveglise C."/>
            <person name="Oeser B."/>
            <person name="Pearson M."/>
            <person name="Poulain J."/>
            <person name="Poussereau N."/>
            <person name="Quesneville H."/>
            <person name="Rascle C."/>
            <person name="Schumacher J."/>
            <person name="Segurens B."/>
            <person name="Sexton A."/>
            <person name="Silva E."/>
            <person name="Sirven C."/>
            <person name="Soanes D.M."/>
            <person name="Talbot N.J."/>
            <person name="Templeton M."/>
            <person name="Yandava C."/>
            <person name="Yarden O."/>
            <person name="Zeng Q."/>
            <person name="Rollins J.A."/>
            <person name="Lebrun M.H."/>
            <person name="Dickman M."/>
        </authorList>
    </citation>
    <scope>NUCLEOTIDE SEQUENCE [LARGE SCALE GENOMIC DNA]</scope>
    <source>
        <strain evidence="1 2">B05.10</strain>
    </source>
</reference>
<dbReference type="PANTHER" id="PTHR42085">
    <property type="entry name" value="F-BOX DOMAIN-CONTAINING PROTEIN"/>
    <property type="match status" value="1"/>
</dbReference>
<name>A0A384JX12_BOTFB</name>
<dbReference type="EMBL" id="CP009815">
    <property type="protein sequence ID" value="ATZ54797.1"/>
    <property type="molecule type" value="Genomic_DNA"/>
</dbReference>
<keyword evidence="2" id="KW-1185">Reference proteome</keyword>
<protein>
    <submittedName>
        <fullName evidence="1">Uncharacterized protein</fullName>
    </submittedName>
</protein>
<dbReference type="KEGG" id="bfu:BCIN_11g01300"/>